<feature type="region of interest" description="Disordered" evidence="1">
    <location>
        <begin position="1"/>
        <end position="23"/>
    </location>
</feature>
<gene>
    <name evidence="2" type="ORF">HZS81_11280</name>
</gene>
<evidence type="ECO:0000256" key="1">
    <source>
        <dbReference type="SAM" id="MobiDB-lite"/>
    </source>
</evidence>
<feature type="region of interest" description="Disordered" evidence="1">
    <location>
        <begin position="93"/>
        <end position="113"/>
    </location>
</feature>
<sequence length="113" mass="12640">MLKKLITGLLGGNKTQQGSRPQAADAVEYNGYVIISEPDDQSGQYRVSGIIRQRLDDGDVRDHRFERSDMLPSRDGCDEMMVTKAKRYIDEVGEAMFEPDPRQKPTDSDSSSA</sequence>
<dbReference type="EMBL" id="JACCDF010000009">
    <property type="protein sequence ID" value="NYS61335.1"/>
    <property type="molecule type" value="Genomic_DNA"/>
</dbReference>
<organism evidence="2 3">
    <name type="scientific">Vreelandella salicampi</name>
    <dbReference type="NCBI Taxonomy" id="1449798"/>
    <lineage>
        <taxon>Bacteria</taxon>
        <taxon>Pseudomonadati</taxon>
        <taxon>Pseudomonadota</taxon>
        <taxon>Gammaproteobacteria</taxon>
        <taxon>Oceanospirillales</taxon>
        <taxon>Halomonadaceae</taxon>
        <taxon>Vreelandella</taxon>
    </lineage>
</organism>
<proteinExistence type="predicted"/>
<dbReference type="InterPro" id="IPR018772">
    <property type="entry name" value="Transcription_activator_HlyU"/>
</dbReference>
<reference evidence="2 3" key="1">
    <citation type="journal article" date="2015" name="Int. J. Syst. Evol. Microbiol.">
        <title>Halomonas salicampi sp. nov., a halotolerant and alkalitolerant bacterium isolated from a saltern soil.</title>
        <authorList>
            <person name="Lee J.C."/>
            <person name="Kim Y.S."/>
            <person name="Yun B.S."/>
            <person name="Whang K.S."/>
        </authorList>
    </citation>
    <scope>NUCLEOTIDE SEQUENCE [LARGE SCALE GENOMIC DNA]</scope>
    <source>
        <strain evidence="2 3">BH103</strain>
    </source>
</reference>
<keyword evidence="3" id="KW-1185">Reference proteome</keyword>
<dbReference type="AlphaFoldDB" id="A0A7Z0LLS7"/>
<evidence type="ECO:0000313" key="2">
    <source>
        <dbReference type="EMBL" id="NYS61335.1"/>
    </source>
</evidence>
<protein>
    <submittedName>
        <fullName evidence="2">Uncharacterized protein</fullName>
    </submittedName>
</protein>
<name>A0A7Z0LLS7_9GAMM</name>
<evidence type="ECO:0000313" key="3">
    <source>
        <dbReference type="Proteomes" id="UP000586119"/>
    </source>
</evidence>
<dbReference type="Proteomes" id="UP000586119">
    <property type="component" value="Unassembled WGS sequence"/>
</dbReference>
<comment type="caution">
    <text evidence="2">The sequence shown here is derived from an EMBL/GenBank/DDBJ whole genome shotgun (WGS) entry which is preliminary data.</text>
</comment>
<accession>A0A7Z0LLS7</accession>
<dbReference type="RefSeq" id="WP_179930660.1">
    <property type="nucleotide sequence ID" value="NZ_JACCDF010000009.1"/>
</dbReference>
<dbReference type="Pfam" id="PF10115">
    <property type="entry name" value="HlyU"/>
    <property type="match status" value="1"/>
</dbReference>